<dbReference type="EMBL" id="QWFX01000005">
    <property type="protein sequence ID" value="RIJ32886.1"/>
    <property type="molecule type" value="Genomic_DNA"/>
</dbReference>
<keyword evidence="1" id="KW-0732">Signal</keyword>
<dbReference type="OrthoDB" id="1956004at2"/>
<protein>
    <recommendedName>
        <fullName evidence="2">Apple domain-containing protein</fullName>
    </recommendedName>
</protein>
<sequence>MRKTELTNRRARLAALLMLAGAGAGGIAHAQLENFERTPNAAIAGHNNLRLDNVTKQQCASACMTVREFSCKSFDYHKNDNACDLSDATAADVGGLKTDYADNPYDHYAMNDLVEILAQRPEDAVTKSPVVEDVEYAIRQMTGRKASIFEADLDGFVDKYGAGMHIGDHVQGITMTAGGRLVVSISRQEHDEAPRCGGVLAFSSPFDPDNPDRTLDWTYYCHSDDGLEGHPSAIQAAGDIVAVGTSWKDFGVRKSGSRYYHISPEGEVEHLWHLKTEGGRDATGLVYNRAEGRYYTLNADGLIKSGYVDAEICRTERNASLMSRSTKFDDCRTISVPASGQGSNLIAQADGKLFLASAFSSDVGHLENTDYPQWVREGDYGVRCVAEGAGAIAAGYDVRTKYEDVVVLAEIDFVRGKAKTVYEANIERTQRAQTCVQQRPAFRFAGGFSPYGKEGRILGLWSGRQNPVGQVHTDELEIAYQPLSQRGTQSLDYSVSIDCEVDDIGNESTGNTITATFYSSSRRKLGSASTDGVTAAACTFTWVDLEATLDESAEYVTISTNGDDGFMVDRIVLEKDGDEVRTYGLNNDKGWCFSTDRGDADGSWNYASDGVCVTEHTWSYSGQPVTFNQWDTLAAAASSNKPKVRYSLDIDCDVDGIDNEGTDDRITAVFMDANKKEIGRGSIKENTERGILGCYDIEFDVITDGPASWYRIETDGTDGAMLDQIFVYKNGEEVDVEGVSNDRAWCLSNDPDDASRSWKGHAAYNTCRASWEFEL</sequence>
<evidence type="ECO:0000313" key="3">
    <source>
        <dbReference type="EMBL" id="RIJ32886.1"/>
    </source>
</evidence>
<gene>
    <name evidence="3" type="ORF">D1223_03300</name>
</gene>
<dbReference type="PROSITE" id="PS50948">
    <property type="entry name" value="PAN"/>
    <property type="match status" value="1"/>
</dbReference>
<dbReference type="Proteomes" id="UP000266385">
    <property type="component" value="Unassembled WGS sequence"/>
</dbReference>
<dbReference type="RefSeq" id="WP_119374967.1">
    <property type="nucleotide sequence ID" value="NZ_QWFX01000005.1"/>
</dbReference>
<proteinExistence type="predicted"/>
<reference evidence="3 4" key="1">
    <citation type="submission" date="2018-08" db="EMBL/GenBank/DDBJ databases">
        <title>Henriciella mobilis sp. nov., isolated from seawater.</title>
        <authorList>
            <person name="Cheng H."/>
            <person name="Wu Y.-H."/>
            <person name="Xu X.-W."/>
            <person name="Guo L.-L."/>
        </authorList>
    </citation>
    <scope>NUCLEOTIDE SEQUENCE [LARGE SCALE GENOMIC DNA]</scope>
    <source>
        <strain evidence="3 4">JN25</strain>
    </source>
</reference>
<evidence type="ECO:0000259" key="2">
    <source>
        <dbReference type="PROSITE" id="PS50948"/>
    </source>
</evidence>
<dbReference type="InterPro" id="IPR003609">
    <property type="entry name" value="Pan_app"/>
</dbReference>
<keyword evidence="4" id="KW-1185">Reference proteome</keyword>
<comment type="caution">
    <text evidence="3">The sequence shown here is derived from an EMBL/GenBank/DDBJ whole genome shotgun (WGS) entry which is preliminary data.</text>
</comment>
<organism evidence="3 4">
    <name type="scientific">Henriciella mobilis</name>
    <dbReference type="NCBI Taxonomy" id="2305467"/>
    <lineage>
        <taxon>Bacteria</taxon>
        <taxon>Pseudomonadati</taxon>
        <taxon>Pseudomonadota</taxon>
        <taxon>Alphaproteobacteria</taxon>
        <taxon>Hyphomonadales</taxon>
        <taxon>Hyphomonadaceae</taxon>
        <taxon>Henriciella</taxon>
    </lineage>
</organism>
<evidence type="ECO:0000313" key="4">
    <source>
        <dbReference type="Proteomes" id="UP000266385"/>
    </source>
</evidence>
<evidence type="ECO:0000256" key="1">
    <source>
        <dbReference type="SAM" id="SignalP"/>
    </source>
</evidence>
<feature type="domain" description="Apple" evidence="2">
    <location>
        <begin position="30"/>
        <end position="109"/>
    </location>
</feature>
<name>A0A399RMI5_9PROT</name>
<dbReference type="CDD" id="cd01099">
    <property type="entry name" value="PAN_AP_HGF"/>
    <property type="match status" value="1"/>
</dbReference>
<dbReference type="SMART" id="SM00473">
    <property type="entry name" value="PAN_AP"/>
    <property type="match status" value="1"/>
</dbReference>
<dbReference type="AlphaFoldDB" id="A0A399RMI5"/>
<feature type="chain" id="PRO_5017418741" description="Apple domain-containing protein" evidence="1">
    <location>
        <begin position="31"/>
        <end position="775"/>
    </location>
</feature>
<dbReference type="Pfam" id="PF00024">
    <property type="entry name" value="PAN_1"/>
    <property type="match status" value="1"/>
</dbReference>
<dbReference type="SUPFAM" id="SSF57414">
    <property type="entry name" value="Hairpin loop containing domain-like"/>
    <property type="match status" value="1"/>
</dbReference>
<accession>A0A399RMI5</accession>
<dbReference type="Gene3D" id="3.50.4.10">
    <property type="entry name" value="Hepatocyte Growth Factor"/>
    <property type="match status" value="1"/>
</dbReference>
<feature type="signal peptide" evidence="1">
    <location>
        <begin position="1"/>
        <end position="30"/>
    </location>
</feature>